<gene>
    <name evidence="1" type="ordered locus">FRAAL4788</name>
</gene>
<proteinExistence type="predicted"/>
<keyword evidence="2" id="KW-1185">Reference proteome</keyword>
<protein>
    <submittedName>
        <fullName evidence="1">Uncharacterized protein</fullName>
    </submittedName>
</protein>
<dbReference type="AlphaFoldDB" id="Q0RGF8"/>
<dbReference type="STRING" id="326424.FRAAL4788"/>
<organism evidence="1 2">
    <name type="scientific">Frankia alni (strain DSM 45986 / CECT 9034 / ACN14a)</name>
    <dbReference type="NCBI Taxonomy" id="326424"/>
    <lineage>
        <taxon>Bacteria</taxon>
        <taxon>Bacillati</taxon>
        <taxon>Actinomycetota</taxon>
        <taxon>Actinomycetes</taxon>
        <taxon>Frankiales</taxon>
        <taxon>Frankiaceae</taxon>
        <taxon>Frankia</taxon>
    </lineage>
</organism>
<dbReference type="EMBL" id="CT573213">
    <property type="protein sequence ID" value="CAJ63429.1"/>
    <property type="molecule type" value="Genomic_DNA"/>
</dbReference>
<evidence type="ECO:0000313" key="2">
    <source>
        <dbReference type="Proteomes" id="UP000000657"/>
    </source>
</evidence>
<evidence type="ECO:0000313" key="1">
    <source>
        <dbReference type="EMBL" id="CAJ63429.1"/>
    </source>
</evidence>
<sequence>MRSDTGGTVSPPPTEIAGVSANVAFQFAIHGTGKACRHGDFDRMCEAEFSYGAPSAPWITFIER</sequence>
<dbReference type="KEGG" id="fal:FRAAL4788"/>
<accession>Q0RGF8</accession>
<dbReference type="HOGENOM" id="CLU_2861220_0_0_11"/>
<name>Q0RGF8_FRAAA</name>
<dbReference type="Proteomes" id="UP000000657">
    <property type="component" value="Chromosome"/>
</dbReference>
<reference evidence="1 2" key="1">
    <citation type="journal article" date="2007" name="Genome Res.">
        <title>Genome characteristics of facultatively symbiotic Frankia sp. strains reflect host range and host plant biogeography.</title>
        <authorList>
            <person name="Normand P."/>
            <person name="Lapierre P."/>
            <person name="Tisa L.S."/>
            <person name="Gogarten J.P."/>
            <person name="Alloisio N."/>
            <person name="Bagnarol E."/>
            <person name="Bassi C.A."/>
            <person name="Berry A.M."/>
            <person name="Bickhart D.M."/>
            <person name="Choisne N."/>
            <person name="Couloux A."/>
            <person name="Cournoyer B."/>
            <person name="Cruveiller S."/>
            <person name="Daubin V."/>
            <person name="Demange N."/>
            <person name="Francino M.P."/>
            <person name="Goltsman E."/>
            <person name="Huang Y."/>
            <person name="Kopp O.R."/>
            <person name="Labarre L."/>
            <person name="Lapidus A."/>
            <person name="Lavire C."/>
            <person name="Marechal J."/>
            <person name="Martinez M."/>
            <person name="Mastronunzio J.E."/>
            <person name="Mullin B.C."/>
            <person name="Niemann J."/>
            <person name="Pujic P."/>
            <person name="Rawnsley T."/>
            <person name="Rouy Z."/>
            <person name="Schenowitz C."/>
            <person name="Sellstedt A."/>
            <person name="Tavares F."/>
            <person name="Tomkins J.P."/>
            <person name="Vallenet D."/>
            <person name="Valverde C."/>
            <person name="Wall L.G."/>
            <person name="Wang Y."/>
            <person name="Medigue C."/>
            <person name="Benson D.R."/>
        </authorList>
    </citation>
    <scope>NUCLEOTIDE SEQUENCE [LARGE SCALE GENOMIC DNA]</scope>
    <source>
        <strain evidence="2">DSM 45986 / CECT 9034 / ACN14a</strain>
    </source>
</reference>